<dbReference type="RefSeq" id="WP_205003756.1">
    <property type="nucleotide sequence ID" value="NZ_JAFBER010000012.1"/>
</dbReference>
<dbReference type="Pfam" id="PF09501">
    <property type="entry name" value="Bac_small_YrzI"/>
    <property type="match status" value="1"/>
</dbReference>
<dbReference type="Proteomes" id="UP000808914">
    <property type="component" value="Unassembled WGS sequence"/>
</dbReference>
<sequence>MLKINLFTITLTMSIKRKRMTDQEYEDQKRIKKINEELLNKRLEYIRYI</sequence>
<evidence type="ECO:0000313" key="2">
    <source>
        <dbReference type="Proteomes" id="UP000808914"/>
    </source>
</evidence>
<evidence type="ECO:0000313" key="1">
    <source>
        <dbReference type="EMBL" id="MBM7645843.1"/>
    </source>
</evidence>
<accession>A0ABS2Q0M3</accession>
<comment type="caution">
    <text evidence="1">The sequence shown here is derived from an EMBL/GenBank/DDBJ whole genome shotgun (WGS) entry which is preliminary data.</text>
</comment>
<dbReference type="InterPro" id="IPR012655">
    <property type="entry name" value="YrzI"/>
</dbReference>
<gene>
    <name evidence="1" type="ORF">JOD45_002062</name>
</gene>
<name>A0ABS2Q0M3_9BACL</name>
<proteinExistence type="predicted"/>
<keyword evidence="2" id="KW-1185">Reference proteome</keyword>
<reference evidence="1 2" key="1">
    <citation type="submission" date="2021-01" db="EMBL/GenBank/DDBJ databases">
        <title>Genomic Encyclopedia of Type Strains, Phase IV (KMG-IV): sequencing the most valuable type-strain genomes for metagenomic binning, comparative biology and taxonomic classification.</title>
        <authorList>
            <person name="Goeker M."/>
        </authorList>
    </citation>
    <scope>NUCLEOTIDE SEQUENCE [LARGE SCALE GENOMIC DNA]</scope>
    <source>
        <strain evidence="1 2">DSM 28236</strain>
    </source>
</reference>
<protein>
    <submittedName>
        <fullName evidence="1">Uncharacterized protein (TIGR02413 family)</fullName>
    </submittedName>
</protein>
<organism evidence="1 2">
    <name type="scientific">Scopulibacillus daqui</name>
    <dbReference type="NCBI Taxonomy" id="1469162"/>
    <lineage>
        <taxon>Bacteria</taxon>
        <taxon>Bacillati</taxon>
        <taxon>Bacillota</taxon>
        <taxon>Bacilli</taxon>
        <taxon>Bacillales</taxon>
        <taxon>Sporolactobacillaceae</taxon>
        <taxon>Scopulibacillus</taxon>
    </lineage>
</organism>
<dbReference type="EMBL" id="JAFBER010000012">
    <property type="protein sequence ID" value="MBM7645843.1"/>
    <property type="molecule type" value="Genomic_DNA"/>
</dbReference>